<sequence>MKAGLDTTQGRISDVLHVTNEITGEDVLEAVPSTVDIFGAGGAELRLDTGGDEDSGDDKNDECDNDDNDALSDRLDFGSDEGPIEGFAGALVIGVEVASAELPDDCARGLDKTVLAT</sequence>
<protein>
    <submittedName>
        <fullName evidence="2">Uncharacterized protein</fullName>
    </submittedName>
</protein>
<dbReference type="RefSeq" id="XP_058325586.1">
    <property type="nucleotide sequence ID" value="XM_058480063.1"/>
</dbReference>
<dbReference type="GeneID" id="83207367"/>
<feature type="region of interest" description="Disordered" evidence="1">
    <location>
        <begin position="44"/>
        <end position="78"/>
    </location>
</feature>
<dbReference type="Proteomes" id="UP001150941">
    <property type="component" value="Unassembled WGS sequence"/>
</dbReference>
<gene>
    <name evidence="2" type="ORF">N7468_010768</name>
</gene>
<name>A0A9W9TAC3_9EURO</name>
<comment type="caution">
    <text evidence="2">The sequence shown here is derived from an EMBL/GenBank/DDBJ whole genome shotgun (WGS) entry which is preliminary data.</text>
</comment>
<dbReference type="EMBL" id="JAPQKS010000009">
    <property type="protein sequence ID" value="KAJ5215089.1"/>
    <property type="molecule type" value="Genomic_DNA"/>
</dbReference>
<proteinExistence type="predicted"/>
<reference evidence="2" key="2">
    <citation type="journal article" date="2023" name="IMA Fungus">
        <title>Comparative genomic study of the Penicillium genus elucidates a diverse pangenome and 15 lateral gene transfer events.</title>
        <authorList>
            <person name="Petersen C."/>
            <person name="Sorensen T."/>
            <person name="Nielsen M.R."/>
            <person name="Sondergaard T.E."/>
            <person name="Sorensen J.L."/>
            <person name="Fitzpatrick D.A."/>
            <person name="Frisvad J.C."/>
            <person name="Nielsen K.L."/>
        </authorList>
    </citation>
    <scope>NUCLEOTIDE SEQUENCE</scope>
    <source>
        <strain evidence="2">IBT 19713</strain>
    </source>
</reference>
<reference evidence="2" key="1">
    <citation type="submission" date="2022-11" db="EMBL/GenBank/DDBJ databases">
        <authorList>
            <person name="Petersen C."/>
        </authorList>
    </citation>
    <scope>NUCLEOTIDE SEQUENCE</scope>
    <source>
        <strain evidence="2">IBT 19713</strain>
    </source>
</reference>
<evidence type="ECO:0000256" key="1">
    <source>
        <dbReference type="SAM" id="MobiDB-lite"/>
    </source>
</evidence>
<keyword evidence="3" id="KW-1185">Reference proteome</keyword>
<dbReference type="AlphaFoldDB" id="A0A9W9TAC3"/>
<evidence type="ECO:0000313" key="2">
    <source>
        <dbReference type="EMBL" id="KAJ5215089.1"/>
    </source>
</evidence>
<feature type="compositionally biased region" description="Acidic residues" evidence="1">
    <location>
        <begin position="50"/>
        <end position="70"/>
    </location>
</feature>
<evidence type="ECO:0000313" key="3">
    <source>
        <dbReference type="Proteomes" id="UP001150941"/>
    </source>
</evidence>
<organism evidence="2 3">
    <name type="scientific">Penicillium chermesinum</name>
    <dbReference type="NCBI Taxonomy" id="63820"/>
    <lineage>
        <taxon>Eukaryota</taxon>
        <taxon>Fungi</taxon>
        <taxon>Dikarya</taxon>
        <taxon>Ascomycota</taxon>
        <taxon>Pezizomycotina</taxon>
        <taxon>Eurotiomycetes</taxon>
        <taxon>Eurotiomycetidae</taxon>
        <taxon>Eurotiales</taxon>
        <taxon>Aspergillaceae</taxon>
        <taxon>Penicillium</taxon>
    </lineage>
</organism>
<accession>A0A9W9TAC3</accession>